<accession>A0A8S1LBZ7</accession>
<protein>
    <recommendedName>
        <fullName evidence="2">OTU domain-containing protein</fullName>
    </recommendedName>
</protein>
<feature type="domain" description="OTU" evidence="2">
    <location>
        <begin position="230"/>
        <end position="421"/>
    </location>
</feature>
<dbReference type="EMBL" id="CAJJDN010000020">
    <property type="protein sequence ID" value="CAD8065470.1"/>
    <property type="molecule type" value="Genomic_DNA"/>
</dbReference>
<evidence type="ECO:0000313" key="4">
    <source>
        <dbReference type="Proteomes" id="UP000692954"/>
    </source>
</evidence>
<dbReference type="InterPro" id="IPR019400">
    <property type="entry name" value="Peptidase_C65_otubain"/>
</dbReference>
<sequence length="421" mass="50192">MYDILIVICGIIIGLILIYFKQYFINNESFQANQRISNKTRKEIKLQQSSYQKSFPTQHQQNRIYNEEQMQNWQHPQKVENQITKQENQVNYSFQSDRQLAKMNTSQEEQELLMDDIRIKKKENFDQNSPLKRSEDRLQQKYAQITLNQPKNYQDPLKKQRVVYSNQVENNNHYSVSKNVIVKQKIFNLYNMSCLNSDDTKFIGSAIISKNYNDLYIDDLTQKQLNLYLKGYRQVSGDGNCYFTAIAFQYFEILLNKFNYLEFREFINQIETMEFLIEFNGYFIEATLQNQFAKRMTELLQILRDNPSQLEQMMADPNQEFYGLAIICFRNLAYLLYLRQNSQIIVEYKPDLSNELLTWQFQCNDSEMINSSLAKYLNIIINVYLIDQKNSEVTQLKYGQQSKNEIHLIYRPGHYDIGIPI</sequence>
<dbReference type="CDD" id="cd22749">
    <property type="entry name" value="Otubain_C65"/>
    <property type="match status" value="1"/>
</dbReference>
<organism evidence="3 4">
    <name type="scientific">Paramecium sonneborni</name>
    <dbReference type="NCBI Taxonomy" id="65129"/>
    <lineage>
        <taxon>Eukaryota</taxon>
        <taxon>Sar</taxon>
        <taxon>Alveolata</taxon>
        <taxon>Ciliophora</taxon>
        <taxon>Intramacronucleata</taxon>
        <taxon>Oligohymenophorea</taxon>
        <taxon>Peniculida</taxon>
        <taxon>Parameciidae</taxon>
        <taxon>Paramecium</taxon>
    </lineage>
</organism>
<keyword evidence="1" id="KW-1133">Transmembrane helix</keyword>
<evidence type="ECO:0000256" key="1">
    <source>
        <dbReference type="SAM" id="Phobius"/>
    </source>
</evidence>
<keyword evidence="1" id="KW-0812">Transmembrane</keyword>
<dbReference type="GO" id="GO:0043130">
    <property type="term" value="F:ubiquitin binding"/>
    <property type="evidence" value="ECO:0007669"/>
    <property type="project" value="TreeGrafter"/>
</dbReference>
<gene>
    <name evidence="3" type="ORF">PSON_ATCC_30995.1.T0200223</name>
</gene>
<dbReference type="OrthoDB" id="18915at2759"/>
<evidence type="ECO:0000259" key="2">
    <source>
        <dbReference type="PROSITE" id="PS50802"/>
    </source>
</evidence>
<dbReference type="Pfam" id="PF10275">
    <property type="entry name" value="Peptidase_C65"/>
    <property type="match status" value="1"/>
</dbReference>
<dbReference type="AlphaFoldDB" id="A0A8S1LBZ7"/>
<dbReference type="InterPro" id="IPR003323">
    <property type="entry name" value="OTU_dom"/>
</dbReference>
<feature type="transmembrane region" description="Helical" evidence="1">
    <location>
        <begin position="5"/>
        <end position="25"/>
    </location>
</feature>
<keyword evidence="1" id="KW-0472">Membrane</keyword>
<comment type="caution">
    <text evidence="3">The sequence shown here is derived from an EMBL/GenBank/DDBJ whole genome shotgun (WGS) entry which is preliminary data.</text>
</comment>
<proteinExistence type="predicted"/>
<evidence type="ECO:0000313" key="3">
    <source>
        <dbReference type="EMBL" id="CAD8065470.1"/>
    </source>
</evidence>
<dbReference type="GO" id="GO:0071108">
    <property type="term" value="P:protein K48-linked deubiquitination"/>
    <property type="evidence" value="ECO:0007669"/>
    <property type="project" value="TreeGrafter"/>
</dbReference>
<dbReference type="PANTHER" id="PTHR12931:SF15">
    <property type="entry name" value="UBIQUITIN THIOESTERASE OTUBAIN-LIKE"/>
    <property type="match status" value="1"/>
</dbReference>
<keyword evidence="4" id="KW-1185">Reference proteome</keyword>
<dbReference type="GO" id="GO:0005634">
    <property type="term" value="C:nucleus"/>
    <property type="evidence" value="ECO:0007669"/>
    <property type="project" value="TreeGrafter"/>
</dbReference>
<dbReference type="Proteomes" id="UP000692954">
    <property type="component" value="Unassembled WGS sequence"/>
</dbReference>
<dbReference type="PANTHER" id="PTHR12931">
    <property type="entry name" value="UBIQUITIN THIOLESTERASE PROTEIN OTUB"/>
    <property type="match status" value="1"/>
</dbReference>
<dbReference type="PROSITE" id="PS50802">
    <property type="entry name" value="OTU"/>
    <property type="match status" value="1"/>
</dbReference>
<name>A0A8S1LBZ7_9CILI</name>
<dbReference type="GO" id="GO:0004843">
    <property type="term" value="F:cysteine-type deubiquitinase activity"/>
    <property type="evidence" value="ECO:0007669"/>
    <property type="project" value="TreeGrafter"/>
</dbReference>
<reference evidence="3" key="1">
    <citation type="submission" date="2021-01" db="EMBL/GenBank/DDBJ databases">
        <authorList>
            <consortium name="Genoscope - CEA"/>
            <person name="William W."/>
        </authorList>
    </citation>
    <scope>NUCLEOTIDE SEQUENCE</scope>
</reference>